<protein>
    <submittedName>
        <fullName evidence="1">Uncharacterized protein</fullName>
    </submittedName>
</protein>
<keyword evidence="2" id="KW-1185">Reference proteome</keyword>
<name>A0AA40FDS5_9HYME</name>
<sequence>MSLMARARLYTRNKTAFFQNSRSVLPFEIFDRVSSSSPNFGNCEIAREKSTKVKYFRKYLSREIRARGRIRIPTRKFKSVKRVARVISVLILFGKGQQGETLALLSAFEVATARGLEEVQDQGDKKFHEALKFRKFPRPVRESET</sequence>
<dbReference type="Proteomes" id="UP001177670">
    <property type="component" value="Unassembled WGS sequence"/>
</dbReference>
<gene>
    <name evidence="1" type="ORF">K0M31_017129</name>
</gene>
<comment type="caution">
    <text evidence="1">The sequence shown here is derived from an EMBL/GenBank/DDBJ whole genome shotgun (WGS) entry which is preliminary data.</text>
</comment>
<proteinExistence type="predicted"/>
<evidence type="ECO:0000313" key="1">
    <source>
        <dbReference type="EMBL" id="KAK1116977.1"/>
    </source>
</evidence>
<accession>A0AA40FDS5</accession>
<dbReference type="EMBL" id="JAHYIQ010000058">
    <property type="protein sequence ID" value="KAK1116977.1"/>
    <property type="molecule type" value="Genomic_DNA"/>
</dbReference>
<evidence type="ECO:0000313" key="2">
    <source>
        <dbReference type="Proteomes" id="UP001177670"/>
    </source>
</evidence>
<organism evidence="1 2">
    <name type="scientific">Melipona bicolor</name>
    <dbReference type="NCBI Taxonomy" id="60889"/>
    <lineage>
        <taxon>Eukaryota</taxon>
        <taxon>Metazoa</taxon>
        <taxon>Ecdysozoa</taxon>
        <taxon>Arthropoda</taxon>
        <taxon>Hexapoda</taxon>
        <taxon>Insecta</taxon>
        <taxon>Pterygota</taxon>
        <taxon>Neoptera</taxon>
        <taxon>Endopterygota</taxon>
        <taxon>Hymenoptera</taxon>
        <taxon>Apocrita</taxon>
        <taxon>Aculeata</taxon>
        <taxon>Apoidea</taxon>
        <taxon>Anthophila</taxon>
        <taxon>Apidae</taxon>
        <taxon>Melipona</taxon>
    </lineage>
</organism>
<reference evidence="1" key="1">
    <citation type="submission" date="2021-10" db="EMBL/GenBank/DDBJ databases">
        <title>Melipona bicolor Genome sequencing and assembly.</title>
        <authorList>
            <person name="Araujo N.S."/>
            <person name="Arias M.C."/>
        </authorList>
    </citation>
    <scope>NUCLEOTIDE SEQUENCE</scope>
    <source>
        <strain evidence="1">USP_2M_L1-L4_2017</strain>
        <tissue evidence="1">Whole body</tissue>
    </source>
</reference>
<dbReference type="AlphaFoldDB" id="A0AA40FDS5"/>
<feature type="non-terminal residue" evidence="1">
    <location>
        <position position="145"/>
    </location>
</feature>